<organism evidence="1 2">
    <name type="scientific">Octadecabacter temperatus</name>
    <dbReference type="NCBI Taxonomy" id="1458307"/>
    <lineage>
        <taxon>Bacteria</taxon>
        <taxon>Pseudomonadati</taxon>
        <taxon>Pseudomonadota</taxon>
        <taxon>Alphaproteobacteria</taxon>
        <taxon>Rhodobacterales</taxon>
        <taxon>Roseobacteraceae</taxon>
        <taxon>Octadecabacter</taxon>
    </lineage>
</organism>
<dbReference type="RefSeq" id="WP_049834803.1">
    <property type="nucleotide sequence ID" value="NZ_CP012160.1"/>
</dbReference>
<gene>
    <name evidence="1" type="ORF">OSB_19640</name>
</gene>
<sequence>MTAQPQISEFTNPRTSTLKQPVFMRANVTEHFWGFEVRPNEHVFDVAVLMRAMTGFFAGTAFIAALGVWLLPSMAFATAAFSSKLIVSGLLMFATVMLARVAARGTQVRVQFDTSTGELREVVDGAFGGRLVLATHGLDAVEAVQVVESRENRGFGQVQIRVKGAGAISAGDGAVSALAVLRDRIASDCGLEASGPVREAVWGGPLVA</sequence>
<accession>A0A0K0Y6A8</accession>
<evidence type="ECO:0000313" key="1">
    <source>
        <dbReference type="EMBL" id="AKS46504.1"/>
    </source>
</evidence>
<name>A0A0K0Y6A8_9RHOB</name>
<reference evidence="1 2" key="1">
    <citation type="journal article" date="2015" name="Genome Announc.">
        <title>Closed Genome Sequence of Octadecabacter temperatus SB1, the First Mesophilic Species of the Genus Octadecabacter.</title>
        <authorList>
            <person name="Voget S."/>
            <person name="Billerbeck S."/>
            <person name="Simon M."/>
            <person name="Daniel R."/>
        </authorList>
    </citation>
    <scope>NUCLEOTIDE SEQUENCE [LARGE SCALE GENOMIC DNA]</scope>
    <source>
        <strain evidence="1 2">SB1</strain>
    </source>
</reference>
<dbReference type="OrthoDB" id="7867991at2"/>
<dbReference type="AlphaFoldDB" id="A0A0K0Y6A8"/>
<keyword evidence="2" id="KW-1185">Reference proteome</keyword>
<protein>
    <submittedName>
        <fullName evidence="1">Uncharacterized protein</fullName>
    </submittedName>
</protein>
<dbReference type="EMBL" id="CP012160">
    <property type="protein sequence ID" value="AKS46504.1"/>
    <property type="molecule type" value="Genomic_DNA"/>
</dbReference>
<evidence type="ECO:0000313" key="2">
    <source>
        <dbReference type="Proteomes" id="UP000067444"/>
    </source>
</evidence>
<dbReference type="KEGG" id="otm:OSB_19640"/>
<dbReference type="STRING" id="1458307.OSB_19640"/>
<proteinExistence type="predicted"/>
<dbReference type="Proteomes" id="UP000067444">
    <property type="component" value="Chromosome"/>
</dbReference>